<sequence length="640" mass="70789">MLISLALMFFLVLGAVSAVDSTDVQVKEDSNLDDGVQTSLSQDKLEISDGDSISNANTVNSQDDDLSYSDEAVADGNGSNENNGEDLQASDVEDNNNDVVDLSPSGSDDDLSLNDGESVSESTQNKANTKITPDTADTYILPNSQYYFTVTLKSADNKPISGAKIYFTFSDKKVTSLTDKNGKATITIPALPKGTYNITYTFDGDSSYAKSSGIGQLHVQDSTVYFKTENMKMTYKDGSQFKVKVKDAKTKQPLAYVKVKFTINGKTYVDYTNGRGNAYLPIDLAPGTYKIKIKYSLLGKEDYQLVYKEITVEKQDVRLKAFNLNMKYKDGSTYDVIVKQKGKYMKKVYVQFTVNGKTYTKKTNSNGYAKLPIKLGVGYYRIKTVVSDPYYKSNTKSKKVLVDGTKFIAESIDAIAGKNVVYTLKAVNGKGKPIKYVKVWFKVNDKTYKTKTNKKGIAKVNIGKLNKGTYKIKFARNNVFRGSAKIYVKELSPYQMASANCQVDNEKIQKLVAQLIKGKKSDYDKANAIFDYVRDTISYSFYYDTKFGAVGTLEAGTGNCVDHSHLLVAMYRAAGLSARYVHGTCTFSSGSTYGHVWTQVSINDNWIVGDACSIRNSFGTIVNWNTGSYSLHGYYASLPF</sequence>
<evidence type="ECO:0000259" key="2">
    <source>
        <dbReference type="SMART" id="SM00460"/>
    </source>
</evidence>
<feature type="compositionally biased region" description="Polar residues" evidence="1">
    <location>
        <begin position="119"/>
        <end position="130"/>
    </location>
</feature>
<evidence type="ECO:0000313" key="4">
    <source>
        <dbReference type="Proteomes" id="UP000783037"/>
    </source>
</evidence>
<dbReference type="Gene3D" id="3.10.620.30">
    <property type="match status" value="1"/>
</dbReference>
<name>A0A8T3VED7_9EURY</name>
<feature type="domain" description="Transglutaminase-like" evidence="2">
    <location>
        <begin position="552"/>
        <end position="613"/>
    </location>
</feature>
<dbReference type="SUPFAM" id="SSF54001">
    <property type="entry name" value="Cysteine proteinases"/>
    <property type="match status" value="1"/>
</dbReference>
<feature type="compositionally biased region" description="Polar residues" evidence="1">
    <location>
        <begin position="51"/>
        <end position="61"/>
    </location>
</feature>
<dbReference type="InterPro" id="IPR038765">
    <property type="entry name" value="Papain-like_cys_pep_sf"/>
</dbReference>
<dbReference type="InterPro" id="IPR008964">
    <property type="entry name" value="Invasin/intimin_cell_adhesion"/>
</dbReference>
<dbReference type="Gene3D" id="2.60.40.10">
    <property type="entry name" value="Immunoglobulins"/>
    <property type="match status" value="1"/>
</dbReference>
<dbReference type="EMBL" id="SUTK01000016">
    <property type="protein sequence ID" value="MBE6501715.1"/>
    <property type="molecule type" value="Genomic_DNA"/>
</dbReference>
<evidence type="ECO:0000256" key="1">
    <source>
        <dbReference type="SAM" id="MobiDB-lite"/>
    </source>
</evidence>
<reference evidence="3" key="1">
    <citation type="submission" date="2019-04" db="EMBL/GenBank/DDBJ databases">
        <title>Evolution of Biomass-Degrading Anaerobic Consortia Revealed by Metagenomics.</title>
        <authorList>
            <person name="Peng X."/>
        </authorList>
    </citation>
    <scope>NUCLEOTIDE SEQUENCE</scope>
    <source>
        <strain evidence="3">SIG18</strain>
    </source>
</reference>
<dbReference type="PANTHER" id="PTHR33490">
    <property type="entry name" value="BLR5614 PROTEIN-RELATED"/>
    <property type="match status" value="1"/>
</dbReference>
<proteinExistence type="predicted"/>
<feature type="region of interest" description="Disordered" evidence="1">
    <location>
        <begin position="27"/>
        <end position="130"/>
    </location>
</feature>
<evidence type="ECO:0000313" key="3">
    <source>
        <dbReference type="EMBL" id="MBE6501715.1"/>
    </source>
</evidence>
<dbReference type="SUPFAM" id="SSF49373">
    <property type="entry name" value="Invasin/intimin cell-adhesion fragments"/>
    <property type="match status" value="1"/>
</dbReference>
<dbReference type="AlphaFoldDB" id="A0A8T3VED7"/>
<dbReference type="Gene3D" id="2.60.40.1120">
    <property type="entry name" value="Carboxypeptidase-like, regulatory domain"/>
    <property type="match status" value="1"/>
</dbReference>
<dbReference type="SMART" id="SM00460">
    <property type="entry name" value="TGc"/>
    <property type="match status" value="1"/>
</dbReference>
<dbReference type="InterPro" id="IPR002931">
    <property type="entry name" value="Transglutaminase-like"/>
</dbReference>
<comment type="caution">
    <text evidence="3">The sequence shown here is derived from an EMBL/GenBank/DDBJ whole genome shotgun (WGS) entry which is preliminary data.</text>
</comment>
<feature type="compositionally biased region" description="Low complexity" evidence="1">
    <location>
        <begin position="97"/>
        <end position="106"/>
    </location>
</feature>
<dbReference type="Proteomes" id="UP000783037">
    <property type="component" value="Unassembled WGS sequence"/>
</dbReference>
<accession>A0A8T3VED7</accession>
<dbReference type="PANTHER" id="PTHR33490:SF3">
    <property type="entry name" value="CONSERVED INTEGRAL MEMBRANE PROTEIN"/>
    <property type="match status" value="1"/>
</dbReference>
<dbReference type="InterPro" id="IPR013783">
    <property type="entry name" value="Ig-like_fold"/>
</dbReference>
<protein>
    <recommendedName>
        <fullName evidence="2">Transglutaminase-like domain-containing protein</fullName>
    </recommendedName>
</protein>
<gene>
    <name evidence="3" type="ORF">E7Z79_04665</name>
</gene>
<organism evidence="3 4">
    <name type="scientific">Methanobrevibacter thaueri</name>
    <dbReference type="NCBI Taxonomy" id="190975"/>
    <lineage>
        <taxon>Archaea</taxon>
        <taxon>Methanobacteriati</taxon>
        <taxon>Methanobacteriota</taxon>
        <taxon>Methanomada group</taxon>
        <taxon>Methanobacteria</taxon>
        <taxon>Methanobacteriales</taxon>
        <taxon>Methanobacteriaceae</taxon>
        <taxon>Methanobrevibacter</taxon>
    </lineage>
</organism>
<dbReference type="Pfam" id="PF01841">
    <property type="entry name" value="Transglut_core"/>
    <property type="match status" value="1"/>
</dbReference>